<dbReference type="Proteomes" id="UP001595075">
    <property type="component" value="Unassembled WGS sequence"/>
</dbReference>
<evidence type="ECO:0008006" key="3">
    <source>
        <dbReference type="Google" id="ProtNLM"/>
    </source>
</evidence>
<protein>
    <recommendedName>
        <fullName evidence="3">Secreted protein</fullName>
    </recommendedName>
</protein>
<evidence type="ECO:0000313" key="1">
    <source>
        <dbReference type="EMBL" id="KAL2072529.1"/>
    </source>
</evidence>
<sequence length="115" mass="13404">MSSVITLLLLFDFPRARHHLYKRACGIAGTASLLDTTITLHLRPLLSFIPPLRLSALSTFHTSNYYHLNITQQLIHHVRIHQELLYLHLLCRSRGSLLWYFGRREEAAQLRKRSS</sequence>
<comment type="caution">
    <text evidence="1">The sequence shown here is derived from an EMBL/GenBank/DDBJ whole genome shotgun (WGS) entry which is preliminary data.</text>
</comment>
<reference evidence="1 2" key="1">
    <citation type="journal article" date="2024" name="Commun. Biol.">
        <title>Comparative genomic analysis of thermophilic fungi reveals convergent evolutionary adaptations and gene losses.</title>
        <authorList>
            <person name="Steindorff A.S."/>
            <person name="Aguilar-Pontes M.V."/>
            <person name="Robinson A.J."/>
            <person name="Andreopoulos B."/>
            <person name="LaButti K."/>
            <person name="Kuo A."/>
            <person name="Mondo S."/>
            <person name="Riley R."/>
            <person name="Otillar R."/>
            <person name="Haridas S."/>
            <person name="Lipzen A."/>
            <person name="Grimwood J."/>
            <person name="Schmutz J."/>
            <person name="Clum A."/>
            <person name="Reid I.D."/>
            <person name="Moisan M.C."/>
            <person name="Butler G."/>
            <person name="Nguyen T.T.M."/>
            <person name="Dewar K."/>
            <person name="Conant G."/>
            <person name="Drula E."/>
            <person name="Henrissat B."/>
            <person name="Hansel C."/>
            <person name="Singer S."/>
            <person name="Hutchinson M.I."/>
            <person name="de Vries R.P."/>
            <person name="Natvig D.O."/>
            <person name="Powell A.J."/>
            <person name="Tsang A."/>
            <person name="Grigoriev I.V."/>
        </authorList>
    </citation>
    <scope>NUCLEOTIDE SEQUENCE [LARGE SCALE GENOMIC DNA]</scope>
    <source>
        <strain evidence="1 2">CBS 494.80</strain>
    </source>
</reference>
<gene>
    <name evidence="1" type="ORF">VTL71DRAFT_11872</name>
</gene>
<dbReference type="EMBL" id="JAZHXI010000004">
    <property type="protein sequence ID" value="KAL2072529.1"/>
    <property type="molecule type" value="Genomic_DNA"/>
</dbReference>
<evidence type="ECO:0000313" key="2">
    <source>
        <dbReference type="Proteomes" id="UP001595075"/>
    </source>
</evidence>
<organism evidence="1 2">
    <name type="scientific">Oculimacula yallundae</name>
    <dbReference type="NCBI Taxonomy" id="86028"/>
    <lineage>
        <taxon>Eukaryota</taxon>
        <taxon>Fungi</taxon>
        <taxon>Dikarya</taxon>
        <taxon>Ascomycota</taxon>
        <taxon>Pezizomycotina</taxon>
        <taxon>Leotiomycetes</taxon>
        <taxon>Helotiales</taxon>
        <taxon>Ploettnerulaceae</taxon>
        <taxon>Oculimacula</taxon>
    </lineage>
</organism>
<proteinExistence type="predicted"/>
<name>A0ABR4CTX0_9HELO</name>
<accession>A0ABR4CTX0</accession>
<keyword evidence="2" id="KW-1185">Reference proteome</keyword>